<accession>A0A8B8P7M3</accession>
<evidence type="ECO:0000256" key="4">
    <source>
        <dbReference type="ARBA" id="ARBA00022801"/>
    </source>
</evidence>
<name>A0A8B8P7M3_9MYRT</name>
<evidence type="ECO:0000256" key="3">
    <source>
        <dbReference type="ARBA" id="ARBA00022750"/>
    </source>
</evidence>
<protein>
    <submittedName>
        <fullName evidence="9">Aspartic proteinase CDR1-like</fullName>
    </submittedName>
</protein>
<organism evidence="8 9">
    <name type="scientific">Rhodamnia argentea</name>
    <dbReference type="NCBI Taxonomy" id="178133"/>
    <lineage>
        <taxon>Eukaryota</taxon>
        <taxon>Viridiplantae</taxon>
        <taxon>Streptophyta</taxon>
        <taxon>Embryophyta</taxon>
        <taxon>Tracheophyta</taxon>
        <taxon>Spermatophyta</taxon>
        <taxon>Magnoliopsida</taxon>
        <taxon>eudicotyledons</taxon>
        <taxon>Gunneridae</taxon>
        <taxon>Pentapetalae</taxon>
        <taxon>rosids</taxon>
        <taxon>malvids</taxon>
        <taxon>Myrtales</taxon>
        <taxon>Myrtaceae</taxon>
        <taxon>Myrtoideae</taxon>
        <taxon>Myrteae</taxon>
        <taxon>Australasian group</taxon>
        <taxon>Rhodamnia</taxon>
    </lineage>
</organism>
<evidence type="ECO:0000313" key="8">
    <source>
        <dbReference type="Proteomes" id="UP000827889"/>
    </source>
</evidence>
<dbReference type="PANTHER" id="PTHR47967:SF14">
    <property type="entry name" value="EUKARYOTIC ASPARTYL PROTEASE FAMILY PROTEIN"/>
    <property type="match status" value="1"/>
</dbReference>
<keyword evidence="5" id="KW-0325">Glycoprotein</keyword>
<dbReference type="PANTHER" id="PTHR47967">
    <property type="entry name" value="OS07G0603500 PROTEIN-RELATED"/>
    <property type="match status" value="1"/>
</dbReference>
<keyword evidence="2" id="KW-0645">Protease</keyword>
<reference evidence="9" key="1">
    <citation type="submission" date="2025-08" db="UniProtKB">
        <authorList>
            <consortium name="RefSeq"/>
        </authorList>
    </citation>
    <scope>IDENTIFICATION</scope>
    <source>
        <tissue evidence="9">Leaf</tissue>
    </source>
</reference>
<dbReference type="FunFam" id="2.40.70.10:FF:000033">
    <property type="entry name" value="Aspartyl protease family protein"/>
    <property type="match status" value="1"/>
</dbReference>
<dbReference type="InterPro" id="IPR032799">
    <property type="entry name" value="TAXi_C"/>
</dbReference>
<feature type="domain" description="Peptidase A1" evidence="7">
    <location>
        <begin position="110"/>
        <end position="447"/>
    </location>
</feature>
<dbReference type="InterPro" id="IPR033121">
    <property type="entry name" value="PEPTIDASE_A1"/>
</dbReference>
<keyword evidence="4" id="KW-0378">Hydrolase</keyword>
<evidence type="ECO:0000313" key="9">
    <source>
        <dbReference type="RefSeq" id="XP_030530634.1"/>
    </source>
</evidence>
<dbReference type="InterPro" id="IPR051708">
    <property type="entry name" value="Plant_Aspart_Prot_A1"/>
</dbReference>
<keyword evidence="3" id="KW-0064">Aspartyl protease</keyword>
<dbReference type="KEGG" id="rarg:115741063"/>
<dbReference type="Proteomes" id="UP000827889">
    <property type="component" value="Chromosome 7"/>
</dbReference>
<dbReference type="Pfam" id="PF14543">
    <property type="entry name" value="TAXi_N"/>
    <property type="match status" value="1"/>
</dbReference>
<dbReference type="CDD" id="cd05476">
    <property type="entry name" value="pepsin_A_like_plant"/>
    <property type="match status" value="1"/>
</dbReference>
<dbReference type="OrthoDB" id="2747330at2759"/>
<evidence type="ECO:0000256" key="1">
    <source>
        <dbReference type="ARBA" id="ARBA00007447"/>
    </source>
</evidence>
<dbReference type="AlphaFoldDB" id="A0A8B8P7M3"/>
<evidence type="ECO:0000256" key="2">
    <source>
        <dbReference type="ARBA" id="ARBA00022670"/>
    </source>
</evidence>
<evidence type="ECO:0000256" key="6">
    <source>
        <dbReference type="SAM" id="SignalP"/>
    </source>
</evidence>
<sequence length="456" mass="50821">MASFRQILLLLTYEVLFMSTVLVTCIDAAKSISTGIVPKRLVRKLIHRNSVKSPLYNSDHTNFDSAKFAFKDSISRVAMIEEKMKRCEVNMSCSDNIQANLHAKNWVGVFFVEFHIKDMSHPMLTVMDTGSNLLWVHCIPCPNCAQASVRIYNPSTSSTYTNVSCRSEYCEALRQRSCDQNDNCNYELHYEGAYPTAGMLATESFIFDTTDDGLLTVPNVVFGCSHESNDKPDAVMGVLGLNYNKVSLAAQLGNKFSYCVGRIKDPSYDYNQLILGEGAILEGDSTPLDTYNGYFYVTLEGISLGEAMLDIPRDSFRRTDSGQGGVMIDSGGEHSFLDQRAYEELADAVMNTMNLNCWFESELHYSRLCFEGNVTKDIKGFPGVTFHFSGGAELGLEAESLFSQSNPTTFCMNILRADYGQPGVIGVGAQQYHNVGYDISGKKLFLRRMDCELLDE</sequence>
<feature type="chain" id="PRO_5034875497" evidence="6">
    <location>
        <begin position="24"/>
        <end position="456"/>
    </location>
</feature>
<comment type="similarity">
    <text evidence="1">Belongs to the peptidase A1 family.</text>
</comment>
<dbReference type="Gene3D" id="2.40.70.10">
    <property type="entry name" value="Acid Proteases"/>
    <property type="match status" value="2"/>
</dbReference>
<keyword evidence="6" id="KW-0732">Signal</keyword>
<keyword evidence="8" id="KW-1185">Reference proteome</keyword>
<dbReference type="InterPro" id="IPR021109">
    <property type="entry name" value="Peptidase_aspartic_dom_sf"/>
</dbReference>
<dbReference type="RefSeq" id="XP_030530634.1">
    <property type="nucleotide sequence ID" value="XM_030674774.1"/>
</dbReference>
<evidence type="ECO:0000256" key="5">
    <source>
        <dbReference type="ARBA" id="ARBA00023180"/>
    </source>
</evidence>
<feature type="signal peptide" evidence="6">
    <location>
        <begin position="1"/>
        <end position="23"/>
    </location>
</feature>
<dbReference type="SUPFAM" id="SSF50630">
    <property type="entry name" value="Acid proteases"/>
    <property type="match status" value="1"/>
</dbReference>
<dbReference type="InterPro" id="IPR032861">
    <property type="entry name" value="TAXi_N"/>
</dbReference>
<dbReference type="InterPro" id="IPR034161">
    <property type="entry name" value="Pepsin-like_plant"/>
</dbReference>
<proteinExistence type="inferred from homology"/>
<gene>
    <name evidence="9" type="primary">LOC115741063</name>
</gene>
<dbReference type="GO" id="GO:0005576">
    <property type="term" value="C:extracellular region"/>
    <property type="evidence" value="ECO:0007669"/>
    <property type="project" value="TreeGrafter"/>
</dbReference>
<dbReference type="GO" id="GO:0004190">
    <property type="term" value="F:aspartic-type endopeptidase activity"/>
    <property type="evidence" value="ECO:0007669"/>
    <property type="project" value="UniProtKB-KW"/>
</dbReference>
<evidence type="ECO:0000259" key="7">
    <source>
        <dbReference type="PROSITE" id="PS51767"/>
    </source>
</evidence>
<dbReference type="GeneID" id="115741063"/>
<dbReference type="PROSITE" id="PS51767">
    <property type="entry name" value="PEPTIDASE_A1"/>
    <property type="match status" value="1"/>
</dbReference>
<dbReference type="Pfam" id="PF14541">
    <property type="entry name" value="TAXi_C"/>
    <property type="match status" value="1"/>
</dbReference>
<dbReference type="GO" id="GO:0006508">
    <property type="term" value="P:proteolysis"/>
    <property type="evidence" value="ECO:0007669"/>
    <property type="project" value="UniProtKB-KW"/>
</dbReference>